<dbReference type="WBParaSite" id="Pan_g15110.t1">
    <property type="protein sequence ID" value="Pan_g15110.t1"/>
    <property type="gene ID" value="Pan_g15110"/>
</dbReference>
<name>A0A7E4V0J2_PANRE</name>
<accession>A0A7E4V0J2</accession>
<organism evidence="1 2">
    <name type="scientific">Panagrellus redivivus</name>
    <name type="common">Microworm</name>
    <dbReference type="NCBI Taxonomy" id="6233"/>
    <lineage>
        <taxon>Eukaryota</taxon>
        <taxon>Metazoa</taxon>
        <taxon>Ecdysozoa</taxon>
        <taxon>Nematoda</taxon>
        <taxon>Chromadorea</taxon>
        <taxon>Rhabditida</taxon>
        <taxon>Tylenchina</taxon>
        <taxon>Panagrolaimomorpha</taxon>
        <taxon>Panagrolaimoidea</taxon>
        <taxon>Panagrolaimidae</taxon>
        <taxon>Panagrellus</taxon>
    </lineage>
</organism>
<keyword evidence="1" id="KW-1185">Reference proteome</keyword>
<sequence length="96" mass="10429">MVPDGTQKPDETCCWDVVERSELSFASFGCEPPVDSGFRMVPSPENMLFSRMTATATIASFTCSSHGTFVNAEKIPARNTFSCKMGQLFGSDVSFA</sequence>
<reference evidence="1" key="1">
    <citation type="journal article" date="2013" name="Genetics">
        <title>The draft genome and transcriptome of Panagrellus redivivus are shaped by the harsh demands of a free-living lifestyle.</title>
        <authorList>
            <person name="Srinivasan J."/>
            <person name="Dillman A.R."/>
            <person name="Macchietto M.G."/>
            <person name="Heikkinen L."/>
            <person name="Lakso M."/>
            <person name="Fracchia K.M."/>
            <person name="Antoshechkin I."/>
            <person name="Mortazavi A."/>
            <person name="Wong G."/>
            <person name="Sternberg P.W."/>
        </authorList>
    </citation>
    <scope>NUCLEOTIDE SEQUENCE [LARGE SCALE GENOMIC DNA]</scope>
    <source>
        <strain evidence="1">MT8872</strain>
    </source>
</reference>
<evidence type="ECO:0000313" key="1">
    <source>
        <dbReference type="Proteomes" id="UP000492821"/>
    </source>
</evidence>
<proteinExistence type="predicted"/>
<dbReference type="AlphaFoldDB" id="A0A7E4V0J2"/>
<reference evidence="2" key="2">
    <citation type="submission" date="2020-10" db="UniProtKB">
        <authorList>
            <consortium name="WormBaseParasite"/>
        </authorList>
    </citation>
    <scope>IDENTIFICATION</scope>
</reference>
<dbReference type="Proteomes" id="UP000492821">
    <property type="component" value="Unassembled WGS sequence"/>
</dbReference>
<protein>
    <submittedName>
        <fullName evidence="2">DUF4280 domain-containing protein</fullName>
    </submittedName>
</protein>
<evidence type="ECO:0000313" key="2">
    <source>
        <dbReference type="WBParaSite" id="Pan_g15110.t1"/>
    </source>
</evidence>